<proteinExistence type="predicted"/>
<accession>A0A226X135</accession>
<dbReference type="PANTHER" id="PTHR37832:SF1">
    <property type="entry name" value="STRESS-RESPONSE A_B BARREL DOMAIN-CONTAINING PROTEIN"/>
    <property type="match status" value="1"/>
</dbReference>
<evidence type="ECO:0000259" key="1">
    <source>
        <dbReference type="PROSITE" id="PS51502"/>
    </source>
</evidence>
<dbReference type="PANTHER" id="PTHR37832">
    <property type="entry name" value="BLL2683 PROTEIN"/>
    <property type="match status" value="1"/>
</dbReference>
<sequence>MIRHIVMWRVSGETPEENLASRQLVKRSFEGLRGRIPGMIHLEVGMDSSAADYACDVVLVTDFESQHALDAYAGHPEHLRVRQQLGRIRTARFQVDYLVESLPLLAPLSMETANAGI</sequence>
<dbReference type="RefSeq" id="WP_089162321.1">
    <property type="nucleotide sequence ID" value="NZ_MTHB01000123.1"/>
</dbReference>
<dbReference type="Proteomes" id="UP000214720">
    <property type="component" value="Unassembled WGS sequence"/>
</dbReference>
<dbReference type="SMART" id="SM00886">
    <property type="entry name" value="Dabb"/>
    <property type="match status" value="1"/>
</dbReference>
<dbReference type="InterPro" id="IPR011008">
    <property type="entry name" value="Dimeric_a/b-barrel"/>
</dbReference>
<name>A0A226X135_CABSO</name>
<dbReference type="Gene3D" id="3.30.70.100">
    <property type="match status" value="1"/>
</dbReference>
<feature type="domain" description="Stress-response A/B barrel" evidence="1">
    <location>
        <begin position="2"/>
        <end position="97"/>
    </location>
</feature>
<organism evidence="2 3">
    <name type="scientific">Caballeronia sordidicola</name>
    <name type="common">Burkholderia sordidicola</name>
    <dbReference type="NCBI Taxonomy" id="196367"/>
    <lineage>
        <taxon>Bacteria</taxon>
        <taxon>Pseudomonadati</taxon>
        <taxon>Pseudomonadota</taxon>
        <taxon>Betaproteobacteria</taxon>
        <taxon>Burkholderiales</taxon>
        <taxon>Burkholderiaceae</taxon>
        <taxon>Caballeronia</taxon>
    </lineage>
</organism>
<dbReference type="SUPFAM" id="SSF54909">
    <property type="entry name" value="Dimeric alpha+beta barrel"/>
    <property type="match status" value="1"/>
</dbReference>
<evidence type="ECO:0000313" key="3">
    <source>
        <dbReference type="Proteomes" id="UP000214720"/>
    </source>
</evidence>
<dbReference type="Pfam" id="PF07876">
    <property type="entry name" value="Dabb"/>
    <property type="match status" value="1"/>
</dbReference>
<gene>
    <name evidence="2" type="ORF">BSU04_21515</name>
</gene>
<protein>
    <submittedName>
        <fullName evidence="2">Stress responsive alpha-beta barrel domain protein Dabb</fullName>
    </submittedName>
</protein>
<dbReference type="InterPro" id="IPR013097">
    <property type="entry name" value="Dabb"/>
</dbReference>
<dbReference type="PROSITE" id="PS51502">
    <property type="entry name" value="S_R_A_B_BARREL"/>
    <property type="match status" value="1"/>
</dbReference>
<dbReference type="OrthoDB" id="9808130at2"/>
<evidence type="ECO:0000313" key="2">
    <source>
        <dbReference type="EMBL" id="OXC76598.1"/>
    </source>
</evidence>
<dbReference type="EMBL" id="MTHB01000123">
    <property type="protein sequence ID" value="OXC76598.1"/>
    <property type="molecule type" value="Genomic_DNA"/>
</dbReference>
<comment type="caution">
    <text evidence="2">The sequence shown here is derived from an EMBL/GenBank/DDBJ whole genome shotgun (WGS) entry which is preliminary data.</text>
</comment>
<reference evidence="3" key="1">
    <citation type="submission" date="2017-01" db="EMBL/GenBank/DDBJ databases">
        <title>Genome Analysis of Deinococcus marmoris KOPRI26562.</title>
        <authorList>
            <person name="Kim J.H."/>
            <person name="Oh H.-M."/>
        </authorList>
    </citation>
    <scope>NUCLEOTIDE SEQUENCE [LARGE SCALE GENOMIC DNA]</scope>
    <source>
        <strain evidence="3">PAMC 26633</strain>
    </source>
</reference>
<dbReference type="AlphaFoldDB" id="A0A226X135"/>